<keyword evidence="5" id="KW-0249">Electron transport</keyword>
<feature type="region of interest" description="Disordered" evidence="7">
    <location>
        <begin position="354"/>
        <end position="376"/>
    </location>
</feature>
<evidence type="ECO:0000256" key="8">
    <source>
        <dbReference type="SAM" id="Phobius"/>
    </source>
</evidence>
<protein>
    <recommendedName>
        <fullName evidence="9">Class III cytochrome C domain-containing protein</fullName>
    </recommendedName>
</protein>
<keyword evidence="4" id="KW-0732">Signal</keyword>
<dbReference type="CDD" id="cd08168">
    <property type="entry name" value="Cytochrom_C3"/>
    <property type="match status" value="1"/>
</dbReference>
<dbReference type="KEGG" id="tpla:ElP_50630"/>
<sequence>MPDASTPRGPSPRRPSGKQRAVRVPLDYYKSRDPLGRWRLLLVVFAPIVSLGWWFGDQLHRGSRSEIRASHGPVWAGHAIWEHDCESCHVPFEPIKSDAAFAPRGSSRLSGSDRRCSTCHAGPIHHANQLPGKTESCGGCHRDHRGREVDLTRVPDSQCTLCHSDLPHAIAGNPPAVPRDSPSVTRFDLDHPDFAIRAASTDGLGAVVGRLSDEGPPVLDPSNLKFNHAIHLEAGIDCGFTFADLGSEDRPWFGWTTSTPIEAKVTLDCASCHLLDAGDRPAGPASAVSPGPPRTTGDYYAPISYEAHCRACHPLTIGVPDAGDVPIDVPHGMQPSELRIVLERTFAAEALDHRPSRRDRTIGGTGAESPGRSDRQTLELLRDLRSYEEARIPGARVSRPTVGDEIQENVEDAEGTLYLGKQTCSECHSYEAPRGPDPSGWTVAPTRIPEIWFSHARFSHSAHRAVSCDQCHNGVTRSSTSDDVLMPPISTCRSCHAPPDDLHGTPLRGGARFDCVECHRYHNGESPLQGIGALARQVDLPGRRTVEEFLRGSAGRSASGGPRDDPGADRGGTTRPK</sequence>
<keyword evidence="2" id="KW-0349">Heme</keyword>
<feature type="compositionally biased region" description="Low complexity" evidence="7">
    <location>
        <begin position="551"/>
        <end position="561"/>
    </location>
</feature>
<dbReference type="Gene3D" id="3.90.10.10">
    <property type="entry name" value="Cytochrome C3"/>
    <property type="match status" value="1"/>
</dbReference>
<dbReference type="GO" id="GO:0046872">
    <property type="term" value="F:metal ion binding"/>
    <property type="evidence" value="ECO:0007669"/>
    <property type="project" value="UniProtKB-KW"/>
</dbReference>
<evidence type="ECO:0000259" key="9">
    <source>
        <dbReference type="Pfam" id="PF02085"/>
    </source>
</evidence>
<evidence type="ECO:0000256" key="4">
    <source>
        <dbReference type="ARBA" id="ARBA00022729"/>
    </source>
</evidence>
<evidence type="ECO:0000256" key="2">
    <source>
        <dbReference type="ARBA" id="ARBA00022617"/>
    </source>
</evidence>
<keyword evidence="8" id="KW-0812">Transmembrane</keyword>
<dbReference type="InterPro" id="IPR051829">
    <property type="entry name" value="Multiheme_Cytochr_ET"/>
</dbReference>
<feature type="region of interest" description="Disordered" evidence="7">
    <location>
        <begin position="1"/>
        <end position="20"/>
    </location>
</feature>
<keyword evidence="3" id="KW-0479">Metal-binding</keyword>
<feature type="domain" description="Class III cytochrome C" evidence="9">
    <location>
        <begin position="452"/>
        <end position="525"/>
    </location>
</feature>
<reference evidence="10 11" key="1">
    <citation type="submission" date="2019-02" db="EMBL/GenBank/DDBJ databases">
        <title>Deep-cultivation of Planctomycetes and their phenomic and genomic characterization uncovers novel biology.</title>
        <authorList>
            <person name="Wiegand S."/>
            <person name="Jogler M."/>
            <person name="Boedeker C."/>
            <person name="Pinto D."/>
            <person name="Vollmers J."/>
            <person name="Rivas-Marin E."/>
            <person name="Kohn T."/>
            <person name="Peeters S.H."/>
            <person name="Heuer A."/>
            <person name="Rast P."/>
            <person name="Oberbeckmann S."/>
            <person name="Bunk B."/>
            <person name="Jeske O."/>
            <person name="Meyerdierks A."/>
            <person name="Storesund J.E."/>
            <person name="Kallscheuer N."/>
            <person name="Luecker S."/>
            <person name="Lage O.M."/>
            <person name="Pohl T."/>
            <person name="Merkel B.J."/>
            <person name="Hornburger P."/>
            <person name="Mueller R.-W."/>
            <person name="Bruemmer F."/>
            <person name="Labrenz M."/>
            <person name="Spormann A.M."/>
            <person name="Op den Camp H."/>
            <person name="Overmann J."/>
            <person name="Amann R."/>
            <person name="Jetten M.S.M."/>
            <person name="Mascher T."/>
            <person name="Medema M.H."/>
            <person name="Devos D.P."/>
            <person name="Kaster A.-K."/>
            <person name="Ovreas L."/>
            <person name="Rohde M."/>
            <person name="Galperin M.Y."/>
            <person name="Jogler C."/>
        </authorList>
    </citation>
    <scope>NUCLEOTIDE SEQUENCE [LARGE SCALE GENOMIC DNA]</scope>
    <source>
        <strain evidence="10 11">ElP</strain>
    </source>
</reference>
<keyword evidence="6" id="KW-0408">Iron</keyword>
<feature type="region of interest" description="Disordered" evidence="7">
    <location>
        <begin position="549"/>
        <end position="577"/>
    </location>
</feature>
<keyword evidence="8" id="KW-0472">Membrane</keyword>
<dbReference type="Proteomes" id="UP000317835">
    <property type="component" value="Chromosome"/>
</dbReference>
<dbReference type="SUPFAM" id="SSF48695">
    <property type="entry name" value="Multiheme cytochromes"/>
    <property type="match status" value="2"/>
</dbReference>
<feature type="transmembrane region" description="Helical" evidence="8">
    <location>
        <begin position="38"/>
        <end position="56"/>
    </location>
</feature>
<dbReference type="GO" id="GO:0009055">
    <property type="term" value="F:electron transfer activity"/>
    <property type="evidence" value="ECO:0007669"/>
    <property type="project" value="InterPro"/>
</dbReference>
<keyword evidence="11" id="KW-1185">Reference proteome</keyword>
<evidence type="ECO:0000313" key="10">
    <source>
        <dbReference type="EMBL" id="QDV37130.1"/>
    </source>
</evidence>
<name>A0A518H8F5_9BACT</name>
<evidence type="ECO:0000256" key="6">
    <source>
        <dbReference type="ARBA" id="ARBA00023004"/>
    </source>
</evidence>
<gene>
    <name evidence="10" type="ORF">ElP_50630</name>
</gene>
<evidence type="ECO:0000256" key="7">
    <source>
        <dbReference type="SAM" id="MobiDB-lite"/>
    </source>
</evidence>
<dbReference type="RefSeq" id="WP_197446343.1">
    <property type="nucleotide sequence ID" value="NZ_CP036426.1"/>
</dbReference>
<accession>A0A518H8F5</accession>
<dbReference type="AlphaFoldDB" id="A0A518H8F5"/>
<dbReference type="EMBL" id="CP036426">
    <property type="protein sequence ID" value="QDV37130.1"/>
    <property type="molecule type" value="Genomic_DNA"/>
</dbReference>
<evidence type="ECO:0000313" key="11">
    <source>
        <dbReference type="Proteomes" id="UP000317835"/>
    </source>
</evidence>
<dbReference type="PANTHER" id="PTHR35038:SF8">
    <property type="entry name" value="C-TYPE POLYHEME CYTOCHROME OMCC"/>
    <property type="match status" value="1"/>
</dbReference>
<keyword evidence="8" id="KW-1133">Transmembrane helix</keyword>
<dbReference type="PANTHER" id="PTHR35038">
    <property type="entry name" value="DISSIMILATORY SULFITE REDUCTASE SIRA"/>
    <property type="match status" value="1"/>
</dbReference>
<proteinExistence type="predicted"/>
<keyword evidence="1" id="KW-0813">Transport</keyword>
<organism evidence="10 11">
    <name type="scientific">Tautonia plasticadhaerens</name>
    <dbReference type="NCBI Taxonomy" id="2527974"/>
    <lineage>
        <taxon>Bacteria</taxon>
        <taxon>Pseudomonadati</taxon>
        <taxon>Planctomycetota</taxon>
        <taxon>Planctomycetia</taxon>
        <taxon>Isosphaerales</taxon>
        <taxon>Isosphaeraceae</taxon>
        <taxon>Tautonia</taxon>
    </lineage>
</organism>
<dbReference type="GO" id="GO:0016491">
    <property type="term" value="F:oxidoreductase activity"/>
    <property type="evidence" value="ECO:0007669"/>
    <property type="project" value="TreeGrafter"/>
</dbReference>
<dbReference type="InterPro" id="IPR020942">
    <property type="entry name" value="Cyt_c_III_dom"/>
</dbReference>
<evidence type="ECO:0000256" key="5">
    <source>
        <dbReference type="ARBA" id="ARBA00022982"/>
    </source>
</evidence>
<dbReference type="GO" id="GO:0020037">
    <property type="term" value="F:heme binding"/>
    <property type="evidence" value="ECO:0007669"/>
    <property type="project" value="InterPro"/>
</dbReference>
<dbReference type="InterPro" id="IPR036280">
    <property type="entry name" value="Multihaem_cyt_sf"/>
</dbReference>
<evidence type="ECO:0000256" key="1">
    <source>
        <dbReference type="ARBA" id="ARBA00022448"/>
    </source>
</evidence>
<evidence type="ECO:0000256" key="3">
    <source>
        <dbReference type="ARBA" id="ARBA00022723"/>
    </source>
</evidence>
<dbReference type="Pfam" id="PF02085">
    <property type="entry name" value="Cytochrom_CIII"/>
    <property type="match status" value="1"/>
</dbReference>